<protein>
    <submittedName>
        <fullName evidence="1">Uncharacterized protein</fullName>
    </submittedName>
</protein>
<dbReference type="EMBL" id="MAYM02001210">
    <property type="protein sequence ID" value="RLN25833.1"/>
    <property type="molecule type" value="Genomic_DNA"/>
</dbReference>
<proteinExistence type="predicted"/>
<reference evidence="3 4" key="1">
    <citation type="submission" date="2018-07" db="EMBL/GenBank/DDBJ databases">
        <title>Genome sequencing of oomycete isolates from Chile give support for New Zealand origin for Phytophthora kernoviae and make available the first Nothophytophthora sp. genome.</title>
        <authorList>
            <person name="Studholme D.J."/>
            <person name="Sanfuentes E."/>
            <person name="Panda P."/>
            <person name="Hill R."/>
            <person name="Sambles C."/>
            <person name="Grant M."/>
            <person name="Williams N.M."/>
            <person name="Mcdougal R.L."/>
        </authorList>
    </citation>
    <scope>NUCLEOTIDE SEQUENCE [LARGE SCALE GENOMIC DNA]</scope>
    <source>
        <strain evidence="1">Chile2</strain>
        <strain evidence="2">Chile4</strain>
    </source>
</reference>
<evidence type="ECO:0000313" key="3">
    <source>
        <dbReference type="Proteomes" id="UP000285624"/>
    </source>
</evidence>
<evidence type="ECO:0000313" key="4">
    <source>
        <dbReference type="Proteomes" id="UP000285883"/>
    </source>
</evidence>
<organism evidence="1 4">
    <name type="scientific">Phytophthora kernoviae</name>
    <dbReference type="NCBI Taxonomy" id="325452"/>
    <lineage>
        <taxon>Eukaryota</taxon>
        <taxon>Sar</taxon>
        <taxon>Stramenopiles</taxon>
        <taxon>Oomycota</taxon>
        <taxon>Peronosporomycetes</taxon>
        <taxon>Peronosporales</taxon>
        <taxon>Peronosporaceae</taxon>
        <taxon>Phytophthora</taxon>
    </lineage>
</organism>
<dbReference type="EMBL" id="MBDN02000172">
    <property type="protein sequence ID" value="RLN78826.1"/>
    <property type="molecule type" value="Genomic_DNA"/>
</dbReference>
<dbReference type="AlphaFoldDB" id="A0A3R7G1Y6"/>
<gene>
    <name evidence="1" type="ORF">BBI17_005654</name>
    <name evidence="2" type="ORF">BBO99_00005698</name>
</gene>
<dbReference type="Proteomes" id="UP000285883">
    <property type="component" value="Unassembled WGS sequence"/>
</dbReference>
<comment type="caution">
    <text evidence="1">The sequence shown here is derived from an EMBL/GenBank/DDBJ whole genome shotgun (WGS) entry which is preliminary data.</text>
</comment>
<sequence>MSSEKLHTFTEIYHFSILKRLPRKQAFAYEKKLKSVIMIKRSTVATLLVLVAVVSCAYAQDATIADAGQLPPGVTLVGGQEPIPDSTPTTAAATTEAAERFFGGPGRFGYRSRFSFPYAGGSRYGWRYPISFWNRFGRARFGPSCLFGRPFGTFFYC</sequence>
<evidence type="ECO:0000313" key="1">
    <source>
        <dbReference type="EMBL" id="RLN25833.1"/>
    </source>
</evidence>
<dbReference type="Proteomes" id="UP000285624">
    <property type="component" value="Unassembled WGS sequence"/>
</dbReference>
<accession>A0A3R7G1Y6</accession>
<name>A0A3R7G1Y6_9STRA</name>
<keyword evidence="3" id="KW-1185">Reference proteome</keyword>
<evidence type="ECO:0000313" key="2">
    <source>
        <dbReference type="EMBL" id="RLN78826.1"/>
    </source>
</evidence>